<dbReference type="GO" id="GO:0009986">
    <property type="term" value="C:cell surface"/>
    <property type="evidence" value="ECO:0007669"/>
    <property type="project" value="InterPro"/>
</dbReference>
<keyword evidence="4" id="KW-0732">Signal</keyword>
<accession>A0A2G5U0H3</accession>
<keyword evidence="6" id="KW-1185">Reference proteome</keyword>
<dbReference type="EMBL" id="PDUG01000004">
    <property type="protein sequence ID" value="PIC33067.1"/>
    <property type="molecule type" value="Genomic_DNA"/>
</dbReference>
<dbReference type="OrthoDB" id="5819003at2759"/>
<name>A0A2G5U0H3_9PELO</name>
<keyword evidence="3" id="KW-0964">Secreted</keyword>
<sequence length="230" mass="26553">MLLAINGRFCRFPAKEGRKRGERERRGVASLRVEVETDSLWIHETGEVRNEIVFRTSKRVGRRLQMHTPSLVASVLLLLLPSISLASEATVHVRGRLMCNGKPYANETIELYEKNWALLDRRLVVTKTDADGNFDMNSLMNEWKWFTPTPYIYFGNYCDINNDLGSFQCADAIKIYVPKYFVHEGKYLKQPYDLGEIEMMGLNSEKKGLEKLVYTISIFTQQDCRDVPSK</sequence>
<dbReference type="Pfam" id="PF01060">
    <property type="entry name" value="TTR-52"/>
    <property type="match status" value="1"/>
</dbReference>
<evidence type="ECO:0000256" key="4">
    <source>
        <dbReference type="ARBA" id="ARBA00022729"/>
    </source>
</evidence>
<dbReference type="InterPro" id="IPR038479">
    <property type="entry name" value="Transthyretin-like_sf"/>
</dbReference>
<evidence type="ECO:0000256" key="3">
    <source>
        <dbReference type="ARBA" id="ARBA00022525"/>
    </source>
</evidence>
<comment type="caution">
    <text evidence="5">The sequence shown here is derived from an EMBL/GenBank/DDBJ whole genome shotgun (WGS) entry which is preliminary data.</text>
</comment>
<dbReference type="GO" id="GO:0005576">
    <property type="term" value="C:extracellular region"/>
    <property type="evidence" value="ECO:0007669"/>
    <property type="project" value="UniProtKB-SubCell"/>
</dbReference>
<evidence type="ECO:0000256" key="1">
    <source>
        <dbReference type="ARBA" id="ARBA00004613"/>
    </source>
</evidence>
<gene>
    <name evidence="5" type="primary">Cnig_chr_IV.g13180</name>
    <name evidence="5" type="ORF">B9Z55_013180</name>
</gene>
<dbReference type="Proteomes" id="UP000230233">
    <property type="component" value="Chromosome IV"/>
</dbReference>
<evidence type="ECO:0000313" key="5">
    <source>
        <dbReference type="EMBL" id="PIC33067.1"/>
    </source>
</evidence>
<evidence type="ECO:0000313" key="6">
    <source>
        <dbReference type="Proteomes" id="UP000230233"/>
    </source>
</evidence>
<dbReference type="AlphaFoldDB" id="A0A2G5U0H3"/>
<proteinExistence type="inferred from homology"/>
<comment type="subcellular location">
    <subcellularLocation>
        <location evidence="1">Secreted</location>
    </subcellularLocation>
</comment>
<evidence type="ECO:0008006" key="7">
    <source>
        <dbReference type="Google" id="ProtNLM"/>
    </source>
</evidence>
<organism evidence="5 6">
    <name type="scientific">Caenorhabditis nigoni</name>
    <dbReference type="NCBI Taxonomy" id="1611254"/>
    <lineage>
        <taxon>Eukaryota</taxon>
        <taxon>Metazoa</taxon>
        <taxon>Ecdysozoa</taxon>
        <taxon>Nematoda</taxon>
        <taxon>Chromadorea</taxon>
        <taxon>Rhabditida</taxon>
        <taxon>Rhabditina</taxon>
        <taxon>Rhabditomorpha</taxon>
        <taxon>Rhabditoidea</taxon>
        <taxon>Rhabditidae</taxon>
        <taxon>Peloderinae</taxon>
        <taxon>Caenorhabditis</taxon>
    </lineage>
</organism>
<protein>
    <recommendedName>
        <fullName evidence="7">Transthyretin-like family protein</fullName>
    </recommendedName>
</protein>
<dbReference type="InterPro" id="IPR001534">
    <property type="entry name" value="Transthyretin-like"/>
</dbReference>
<dbReference type="PANTHER" id="PTHR21700">
    <property type="entry name" value="TRANSTHYRETIN-LIKE FAMILY PROTEIN-RELATED"/>
    <property type="match status" value="1"/>
</dbReference>
<evidence type="ECO:0000256" key="2">
    <source>
        <dbReference type="ARBA" id="ARBA00010112"/>
    </source>
</evidence>
<dbReference type="PANTHER" id="PTHR21700:SF42">
    <property type="entry name" value="TRANSTHYRETIN-RELATED FAMILY DOMAIN-RELATED"/>
    <property type="match status" value="1"/>
</dbReference>
<reference evidence="6" key="1">
    <citation type="submission" date="2017-10" db="EMBL/GenBank/DDBJ databases">
        <title>Rapid genome shrinkage in a self-fertile nematode reveals novel sperm competition proteins.</title>
        <authorList>
            <person name="Yin D."/>
            <person name="Schwarz E.M."/>
            <person name="Thomas C.G."/>
            <person name="Felde R.L."/>
            <person name="Korf I.F."/>
            <person name="Cutter A.D."/>
            <person name="Schartner C.M."/>
            <person name="Ralston E.J."/>
            <person name="Meyer B.J."/>
            <person name="Haag E.S."/>
        </authorList>
    </citation>
    <scope>NUCLEOTIDE SEQUENCE [LARGE SCALE GENOMIC DNA]</scope>
    <source>
        <strain evidence="6">JU1422</strain>
    </source>
</reference>
<comment type="similarity">
    <text evidence="2">Belongs to the nematode transthyretin-like family.</text>
</comment>
<dbReference type="Gene3D" id="2.60.40.3330">
    <property type="match status" value="1"/>
</dbReference>